<evidence type="ECO:0000259" key="6">
    <source>
        <dbReference type="Pfam" id="PF04932"/>
    </source>
</evidence>
<evidence type="ECO:0000256" key="5">
    <source>
        <dbReference type="SAM" id="Phobius"/>
    </source>
</evidence>
<keyword evidence="7" id="KW-0436">Ligase</keyword>
<feature type="transmembrane region" description="Helical" evidence="5">
    <location>
        <begin position="16"/>
        <end position="35"/>
    </location>
</feature>
<keyword evidence="3 5" id="KW-1133">Transmembrane helix</keyword>
<dbReference type="Pfam" id="PF04932">
    <property type="entry name" value="Wzy_C"/>
    <property type="match status" value="1"/>
</dbReference>
<evidence type="ECO:0000313" key="8">
    <source>
        <dbReference type="Proteomes" id="UP001519308"/>
    </source>
</evidence>
<keyword evidence="4 5" id="KW-0472">Membrane</keyword>
<keyword evidence="2 5" id="KW-0812">Transmembrane</keyword>
<comment type="caution">
    <text evidence="7">The sequence shown here is derived from an EMBL/GenBank/DDBJ whole genome shotgun (WGS) entry which is preliminary data.</text>
</comment>
<dbReference type="InterPro" id="IPR051533">
    <property type="entry name" value="WaaL-like"/>
</dbReference>
<dbReference type="PANTHER" id="PTHR37422:SF17">
    <property type="entry name" value="O-ANTIGEN LIGASE"/>
    <property type="match status" value="1"/>
</dbReference>
<feature type="transmembrane region" description="Helical" evidence="5">
    <location>
        <begin position="343"/>
        <end position="363"/>
    </location>
</feature>
<dbReference type="PANTHER" id="PTHR37422">
    <property type="entry name" value="TEICHURONIC ACID BIOSYNTHESIS PROTEIN TUAE"/>
    <property type="match status" value="1"/>
</dbReference>
<dbReference type="RefSeq" id="WP_021283156.1">
    <property type="nucleotide sequence ID" value="NZ_JAGGLL010000005.1"/>
</dbReference>
<evidence type="ECO:0000256" key="3">
    <source>
        <dbReference type="ARBA" id="ARBA00022989"/>
    </source>
</evidence>
<accession>A0ABS4K029</accession>
<sequence>MFLEFKKDGTLAIKRYKYPLVIFFLLGFVTIFLMKGKVGNLKLWASLWIQFFILFSEVRINNKYVVVKELSTLCKTYIIISFVASFVTLVMYALDINFVFMKERYGMTPYGAYTGVYTGSNTEALVACLSIIITLLILKLKVTNKIGVIFYFFNIGIQLIVLNMSKGRGAMVGLLAYAIVYLFVLIKSQRHRFTYVIYLALGGGLGAFILSRWGGYLVNKSEGLGFFGGRLSLWSQGLKVVKSNFFYGVGVSNVVEEVKKVATKPLPGIEGGAMHNIYIQTAVSNGGIALLLILVFFIFISALMYKTLVKYKVNNVEKKILASIFALTIAIYVINFVEANMLYVANFVATVYWIFLGYGVTIVKNSKASENK</sequence>
<evidence type="ECO:0000256" key="4">
    <source>
        <dbReference type="ARBA" id="ARBA00023136"/>
    </source>
</evidence>
<feature type="transmembrane region" description="Helical" evidence="5">
    <location>
        <begin position="145"/>
        <end position="164"/>
    </location>
</feature>
<reference evidence="7 8" key="1">
    <citation type="submission" date="2021-03" db="EMBL/GenBank/DDBJ databases">
        <title>Genomic Encyclopedia of Type Strains, Phase IV (KMG-IV): sequencing the most valuable type-strain genomes for metagenomic binning, comparative biology and taxonomic classification.</title>
        <authorList>
            <person name="Goeker M."/>
        </authorList>
    </citation>
    <scope>NUCLEOTIDE SEQUENCE [LARGE SCALE GENOMIC DNA]</scope>
    <source>
        <strain evidence="7 8">DSM 28650</strain>
    </source>
</reference>
<feature type="domain" description="O-antigen ligase-related" evidence="6">
    <location>
        <begin position="157"/>
        <end position="294"/>
    </location>
</feature>
<dbReference type="GO" id="GO:0016874">
    <property type="term" value="F:ligase activity"/>
    <property type="evidence" value="ECO:0007669"/>
    <property type="project" value="UniProtKB-KW"/>
</dbReference>
<feature type="transmembrane region" description="Helical" evidence="5">
    <location>
        <begin position="170"/>
        <end position="186"/>
    </location>
</feature>
<feature type="transmembrane region" description="Helical" evidence="5">
    <location>
        <begin position="288"/>
        <end position="308"/>
    </location>
</feature>
<dbReference type="EMBL" id="JAGGLL010000005">
    <property type="protein sequence ID" value="MBP2021144.1"/>
    <property type="molecule type" value="Genomic_DNA"/>
</dbReference>
<protein>
    <submittedName>
        <fullName evidence="7">O-antigen ligase</fullName>
    </submittedName>
</protein>
<gene>
    <name evidence="7" type="ORF">J2Z44_000931</name>
</gene>
<proteinExistence type="predicted"/>
<comment type="subcellular location">
    <subcellularLocation>
        <location evidence="1">Membrane</location>
        <topology evidence="1">Multi-pass membrane protein</topology>
    </subcellularLocation>
</comment>
<name>A0ABS4K029_9CLOT</name>
<evidence type="ECO:0000256" key="2">
    <source>
        <dbReference type="ARBA" id="ARBA00022692"/>
    </source>
</evidence>
<feature type="transmembrane region" description="Helical" evidence="5">
    <location>
        <begin position="320"/>
        <end position="337"/>
    </location>
</feature>
<dbReference type="Proteomes" id="UP001519308">
    <property type="component" value="Unassembled WGS sequence"/>
</dbReference>
<feature type="transmembrane region" description="Helical" evidence="5">
    <location>
        <begin position="41"/>
        <end position="60"/>
    </location>
</feature>
<dbReference type="InterPro" id="IPR007016">
    <property type="entry name" value="O-antigen_ligase-rel_domated"/>
</dbReference>
<organism evidence="7 8">
    <name type="scientific">Clostridium punense</name>
    <dbReference type="NCBI Taxonomy" id="1054297"/>
    <lineage>
        <taxon>Bacteria</taxon>
        <taxon>Bacillati</taxon>
        <taxon>Bacillota</taxon>
        <taxon>Clostridia</taxon>
        <taxon>Eubacteriales</taxon>
        <taxon>Clostridiaceae</taxon>
        <taxon>Clostridium</taxon>
    </lineage>
</organism>
<feature type="transmembrane region" description="Helical" evidence="5">
    <location>
        <begin position="114"/>
        <end position="138"/>
    </location>
</feature>
<feature type="transmembrane region" description="Helical" evidence="5">
    <location>
        <begin position="72"/>
        <end position="94"/>
    </location>
</feature>
<feature type="transmembrane region" description="Helical" evidence="5">
    <location>
        <begin position="193"/>
        <end position="214"/>
    </location>
</feature>
<evidence type="ECO:0000313" key="7">
    <source>
        <dbReference type="EMBL" id="MBP2021144.1"/>
    </source>
</evidence>
<keyword evidence="8" id="KW-1185">Reference proteome</keyword>
<evidence type="ECO:0000256" key="1">
    <source>
        <dbReference type="ARBA" id="ARBA00004141"/>
    </source>
</evidence>